<evidence type="ECO:0000256" key="3">
    <source>
        <dbReference type="ARBA" id="ARBA00022692"/>
    </source>
</evidence>
<keyword evidence="3 11" id="KW-0812">Transmembrane</keyword>
<dbReference type="GeneTree" id="ENSGT00950000182932"/>
<comment type="function">
    <text evidence="7">Probable acetyltransferase.</text>
</comment>
<evidence type="ECO:0000259" key="12">
    <source>
        <dbReference type="PROSITE" id="PS51186"/>
    </source>
</evidence>
<evidence type="ECO:0000256" key="1">
    <source>
        <dbReference type="ARBA" id="ARBA00004370"/>
    </source>
</evidence>
<dbReference type="PANTHER" id="PTHR13947:SF51">
    <property type="entry name" value="N-ACETYLTRANSFERASE 14-RELATED"/>
    <property type="match status" value="1"/>
</dbReference>
<dbReference type="InterPro" id="IPR016181">
    <property type="entry name" value="Acyl_CoA_acyltransferase"/>
</dbReference>
<gene>
    <name evidence="13" type="primary">nat14</name>
</gene>
<evidence type="ECO:0000256" key="7">
    <source>
        <dbReference type="ARBA" id="ARBA00037582"/>
    </source>
</evidence>
<dbReference type="Proteomes" id="UP000694397">
    <property type="component" value="Chromosome 18"/>
</dbReference>
<evidence type="ECO:0000256" key="6">
    <source>
        <dbReference type="ARBA" id="ARBA00023315"/>
    </source>
</evidence>
<keyword evidence="4 11" id="KW-1133">Transmembrane helix</keyword>
<dbReference type="SUPFAM" id="SSF55729">
    <property type="entry name" value="Acyl-CoA N-acyltransferases (Nat)"/>
    <property type="match status" value="1"/>
</dbReference>
<feature type="compositionally biased region" description="Basic and acidic residues" evidence="10">
    <location>
        <begin position="200"/>
        <end position="210"/>
    </location>
</feature>
<dbReference type="OrthoDB" id="41532at2759"/>
<organism evidence="13 14">
    <name type="scientific">Scleropages formosus</name>
    <name type="common">Asian bonytongue</name>
    <name type="synonym">Osteoglossum formosum</name>
    <dbReference type="NCBI Taxonomy" id="113540"/>
    <lineage>
        <taxon>Eukaryota</taxon>
        <taxon>Metazoa</taxon>
        <taxon>Chordata</taxon>
        <taxon>Craniata</taxon>
        <taxon>Vertebrata</taxon>
        <taxon>Euteleostomi</taxon>
        <taxon>Actinopterygii</taxon>
        <taxon>Neopterygii</taxon>
        <taxon>Teleostei</taxon>
        <taxon>Osteoglossocephala</taxon>
        <taxon>Osteoglossomorpha</taxon>
        <taxon>Osteoglossiformes</taxon>
        <taxon>Osteoglossidae</taxon>
        <taxon>Scleropages</taxon>
    </lineage>
</organism>
<evidence type="ECO:0000256" key="10">
    <source>
        <dbReference type="SAM" id="MobiDB-lite"/>
    </source>
</evidence>
<dbReference type="PROSITE" id="PS51186">
    <property type="entry name" value="GNAT"/>
    <property type="match status" value="1"/>
</dbReference>
<dbReference type="Gene3D" id="3.40.630.30">
    <property type="match status" value="1"/>
</dbReference>
<evidence type="ECO:0000256" key="2">
    <source>
        <dbReference type="ARBA" id="ARBA00022679"/>
    </source>
</evidence>
<keyword evidence="5 11" id="KW-0472">Membrane</keyword>
<evidence type="ECO:0000313" key="14">
    <source>
        <dbReference type="Proteomes" id="UP000694397"/>
    </source>
</evidence>
<feature type="transmembrane region" description="Helical" evidence="11">
    <location>
        <begin position="127"/>
        <end position="146"/>
    </location>
</feature>
<reference evidence="13" key="2">
    <citation type="submission" date="2025-08" db="UniProtKB">
        <authorList>
            <consortium name="Ensembl"/>
        </authorList>
    </citation>
    <scope>IDENTIFICATION</scope>
</reference>
<evidence type="ECO:0000256" key="5">
    <source>
        <dbReference type="ARBA" id="ARBA00023136"/>
    </source>
</evidence>
<evidence type="ECO:0000256" key="8">
    <source>
        <dbReference type="ARBA" id="ARBA00038470"/>
    </source>
</evidence>
<dbReference type="GO" id="GO:0016020">
    <property type="term" value="C:membrane"/>
    <property type="evidence" value="ECO:0007669"/>
    <property type="project" value="UniProtKB-SubCell"/>
</dbReference>
<dbReference type="Pfam" id="PF00583">
    <property type="entry name" value="Acetyltransf_1"/>
    <property type="match status" value="1"/>
</dbReference>
<keyword evidence="2" id="KW-0808">Transferase</keyword>
<proteinExistence type="inferred from homology"/>
<dbReference type="CDD" id="cd04301">
    <property type="entry name" value="NAT_SF"/>
    <property type="match status" value="1"/>
</dbReference>
<evidence type="ECO:0000313" key="13">
    <source>
        <dbReference type="Ensembl" id="ENSSFOP00015002528.1"/>
    </source>
</evidence>
<accession>A0A8C9R0J1</accession>
<dbReference type="GO" id="GO:0008080">
    <property type="term" value="F:N-acetyltransferase activity"/>
    <property type="evidence" value="ECO:0007669"/>
    <property type="project" value="InterPro"/>
</dbReference>
<dbReference type="Ensembl" id="ENSSFOT00015002573.2">
    <property type="protein sequence ID" value="ENSSFOP00015002528.1"/>
    <property type="gene ID" value="ENSSFOG00015001700.2"/>
</dbReference>
<evidence type="ECO:0000256" key="11">
    <source>
        <dbReference type="SAM" id="Phobius"/>
    </source>
</evidence>
<name>A0A8C9R0J1_SCLFO</name>
<dbReference type="InterPro" id="IPR050769">
    <property type="entry name" value="NAT_camello-type"/>
</dbReference>
<keyword evidence="6" id="KW-0012">Acyltransferase</keyword>
<protein>
    <recommendedName>
        <fullName evidence="9">Probable N-acetyltransferase 14</fullName>
    </recommendedName>
</protein>
<feature type="region of interest" description="Disordered" evidence="10">
    <location>
        <begin position="182"/>
        <end position="223"/>
    </location>
</feature>
<feature type="domain" description="N-acetyltransferase" evidence="12">
    <location>
        <begin position="195"/>
        <end position="333"/>
    </location>
</feature>
<dbReference type="AlphaFoldDB" id="A0A8C9R0J1"/>
<dbReference type="InterPro" id="IPR000182">
    <property type="entry name" value="GNAT_dom"/>
</dbReference>
<comment type="subcellular location">
    <subcellularLocation>
        <location evidence="1">Membrane</location>
    </subcellularLocation>
</comment>
<dbReference type="PANTHER" id="PTHR13947">
    <property type="entry name" value="GNAT FAMILY N-ACETYLTRANSFERASE"/>
    <property type="match status" value="1"/>
</dbReference>
<comment type="similarity">
    <text evidence="8">Belongs to the camello family.</text>
</comment>
<evidence type="ECO:0000256" key="9">
    <source>
        <dbReference type="ARBA" id="ARBA00040241"/>
    </source>
</evidence>
<sequence>MHSILEQELRVRTCAWWRRCGGCAAAPQLRNTGEDNGLVCRYSAHRARSLRSFLHSSRLYFGCKEEMVKVDLSQVVLRRMKEDDIETVKELIKEGSRGSENRLILHLLTRPLGLLLLAVVSSVLRCILHNFIFALVLPVFVVIIYLKLTIPRSVGILGTSKPYWDYVGSCYKGPRDCIMENPYSQGTRRGSGPGTNIDSGKSKSAELQEKTRRRQKDKARQMEEREWEAGEVWLAVLDGEIVGCISLEGGLSEKVCRICRLVVQCWYRREGLGRLLVESVERREKGLGRKKVYAHVSIASKVGEAFFCSLGYHKKGVLQEGGMEEDEMEEEEVVEEKGWMGFQVNKVFVKNL</sequence>
<reference evidence="13 14" key="1">
    <citation type="submission" date="2019-04" db="EMBL/GenBank/DDBJ databases">
        <authorList>
            <consortium name="Wellcome Sanger Institute Data Sharing"/>
        </authorList>
    </citation>
    <scope>NUCLEOTIDE SEQUENCE [LARGE SCALE GENOMIC DNA]</scope>
</reference>
<evidence type="ECO:0000256" key="4">
    <source>
        <dbReference type="ARBA" id="ARBA00022989"/>
    </source>
</evidence>
<keyword evidence="14" id="KW-1185">Reference proteome</keyword>
<reference evidence="13" key="3">
    <citation type="submission" date="2025-09" db="UniProtKB">
        <authorList>
            <consortium name="Ensembl"/>
        </authorList>
    </citation>
    <scope>IDENTIFICATION</scope>
</reference>
<feature type="compositionally biased region" description="Polar residues" evidence="10">
    <location>
        <begin position="182"/>
        <end position="199"/>
    </location>
</feature>